<name>A0AAV9Y262_9CRYT</name>
<dbReference type="Gene3D" id="1.20.1390.10">
    <property type="entry name" value="PWI domain"/>
    <property type="match status" value="1"/>
</dbReference>
<evidence type="ECO:0000313" key="5">
    <source>
        <dbReference type="Proteomes" id="UP001311799"/>
    </source>
</evidence>
<protein>
    <submittedName>
        <fullName evidence="4">PWI domain</fullName>
    </submittedName>
</protein>
<keyword evidence="5" id="KW-1185">Reference proteome</keyword>
<dbReference type="SUPFAM" id="SSF101233">
    <property type="entry name" value="PWI domain"/>
    <property type="match status" value="1"/>
</dbReference>
<dbReference type="InterPro" id="IPR002483">
    <property type="entry name" value="PWI_dom"/>
</dbReference>
<feature type="compositionally biased region" description="Basic residues" evidence="2">
    <location>
        <begin position="118"/>
        <end position="127"/>
    </location>
</feature>
<dbReference type="InterPro" id="IPR036483">
    <property type="entry name" value="PWI_dom_sf"/>
</dbReference>
<dbReference type="GO" id="GO:0006397">
    <property type="term" value="P:mRNA processing"/>
    <property type="evidence" value="ECO:0007669"/>
    <property type="project" value="UniProtKB-KW"/>
</dbReference>
<dbReference type="SMART" id="SM00311">
    <property type="entry name" value="PWI"/>
    <property type="match status" value="1"/>
</dbReference>
<feature type="region of interest" description="Disordered" evidence="2">
    <location>
        <begin position="296"/>
        <end position="331"/>
    </location>
</feature>
<sequence length="378" mass="44941">MNVSEKRIDFSRIPLYKVRKWVHDKIGTILGSEDEILVDYCMNQLIYKTRKSTADEEFQISPKEFLENVKGFLGEHSNNFVSELWDFLYKIALEGNFEDSSNSNRDLDVNNDNDTRPRGRKLNRGRGGRNGYRNNGYSDGSNYRRDMRGRNYNDYYSRERYYRDDRFRSKSPRKRYYDRRYNYSRDNNFAKFHVEGREVRTYGEYRGSNRENRDHRENRYIVNNSETKIERTGKRIYRTRSFSRSLSPFSDNSNSSYKNNSYPKKKYRGEEYFECGSPVKIENASDNDFVVNQLHSTCSSGNSNPRTNYNDSTVKQKETEGGKNLTNSDQIDIEEKLLRKKALEMMRRRNGDNNTRSTSEEKLRSIALEKLKEKKLIK</sequence>
<dbReference type="Pfam" id="PF01480">
    <property type="entry name" value="PWI"/>
    <property type="match status" value="1"/>
</dbReference>
<dbReference type="PROSITE" id="PS51025">
    <property type="entry name" value="PWI"/>
    <property type="match status" value="1"/>
</dbReference>
<keyword evidence="1" id="KW-0507">mRNA processing</keyword>
<evidence type="ECO:0000256" key="1">
    <source>
        <dbReference type="ARBA" id="ARBA00022664"/>
    </source>
</evidence>
<dbReference type="AlphaFoldDB" id="A0AAV9Y262"/>
<proteinExistence type="predicted"/>
<feature type="domain" description="PWI" evidence="3">
    <location>
        <begin position="1"/>
        <end position="107"/>
    </location>
</feature>
<gene>
    <name evidence="4" type="ORF">RS030_142127</name>
</gene>
<evidence type="ECO:0000313" key="4">
    <source>
        <dbReference type="EMBL" id="KAK6590649.1"/>
    </source>
</evidence>
<feature type="compositionally biased region" description="Polar residues" evidence="2">
    <location>
        <begin position="296"/>
        <end position="313"/>
    </location>
</feature>
<dbReference type="EMBL" id="JAWDEY010000005">
    <property type="protein sequence ID" value="KAK6590649.1"/>
    <property type="molecule type" value="Genomic_DNA"/>
</dbReference>
<dbReference type="Proteomes" id="UP001311799">
    <property type="component" value="Unassembled WGS sequence"/>
</dbReference>
<comment type="caution">
    <text evidence="4">The sequence shown here is derived from an EMBL/GenBank/DDBJ whole genome shotgun (WGS) entry which is preliminary data.</text>
</comment>
<feature type="compositionally biased region" description="Low complexity" evidence="2">
    <location>
        <begin position="131"/>
        <end position="141"/>
    </location>
</feature>
<evidence type="ECO:0000259" key="3">
    <source>
        <dbReference type="PROSITE" id="PS51025"/>
    </source>
</evidence>
<evidence type="ECO:0000256" key="2">
    <source>
        <dbReference type="SAM" id="MobiDB-lite"/>
    </source>
</evidence>
<feature type="compositionally biased region" description="Basic and acidic residues" evidence="2">
    <location>
        <begin position="105"/>
        <end position="117"/>
    </location>
</feature>
<organism evidence="4 5">
    <name type="scientific">Cryptosporidium xiaoi</name>
    <dbReference type="NCBI Taxonomy" id="659607"/>
    <lineage>
        <taxon>Eukaryota</taxon>
        <taxon>Sar</taxon>
        <taxon>Alveolata</taxon>
        <taxon>Apicomplexa</taxon>
        <taxon>Conoidasida</taxon>
        <taxon>Coccidia</taxon>
        <taxon>Eucoccidiorida</taxon>
        <taxon>Eimeriorina</taxon>
        <taxon>Cryptosporidiidae</taxon>
        <taxon>Cryptosporidium</taxon>
    </lineage>
</organism>
<feature type="region of interest" description="Disordered" evidence="2">
    <location>
        <begin position="102"/>
        <end position="150"/>
    </location>
</feature>
<reference evidence="4 5" key="1">
    <citation type="submission" date="2023-10" db="EMBL/GenBank/DDBJ databases">
        <title>Comparative genomics analysis reveals potential genetic determinants of host preference in Cryptosporidium xiaoi.</title>
        <authorList>
            <person name="Xiao L."/>
            <person name="Li J."/>
        </authorList>
    </citation>
    <scope>NUCLEOTIDE SEQUENCE [LARGE SCALE GENOMIC DNA]</scope>
    <source>
        <strain evidence="4 5">52996</strain>
    </source>
</reference>
<accession>A0AAV9Y262</accession>